<reference evidence="2 3" key="1">
    <citation type="submission" date="2018-09" db="EMBL/GenBank/DDBJ databases">
        <title>Genome sequencing of Lachnoanaerobaculum umeaense DSM 23576.</title>
        <authorList>
            <person name="Kook J.-K."/>
            <person name="Park S.-N."/>
            <person name="Lim Y.K."/>
        </authorList>
    </citation>
    <scope>NUCLEOTIDE SEQUENCE [LARGE SCALE GENOMIC DNA]</scope>
    <source>
        <strain evidence="3">DSM 23576 \ CCUG 58757</strain>
    </source>
</reference>
<dbReference type="Gene3D" id="2.20.28.50">
    <property type="entry name" value="degv family protein"/>
    <property type="match status" value="1"/>
</dbReference>
<dbReference type="OrthoDB" id="9780660at2"/>
<dbReference type="GO" id="GO:0008289">
    <property type="term" value="F:lipid binding"/>
    <property type="evidence" value="ECO:0007669"/>
    <property type="project" value="UniProtKB-KW"/>
</dbReference>
<dbReference type="KEGG" id="lua:D4A81_01070"/>
<keyword evidence="3" id="KW-1185">Reference proteome</keyword>
<evidence type="ECO:0000313" key="2">
    <source>
        <dbReference type="EMBL" id="AYA98634.1"/>
    </source>
</evidence>
<dbReference type="PANTHER" id="PTHR33434">
    <property type="entry name" value="DEGV DOMAIN-CONTAINING PROTEIN DR_1986-RELATED"/>
    <property type="match status" value="1"/>
</dbReference>
<dbReference type="Pfam" id="PF02645">
    <property type="entry name" value="DegV"/>
    <property type="match status" value="1"/>
</dbReference>
<dbReference type="Gene3D" id="3.30.1180.10">
    <property type="match status" value="1"/>
</dbReference>
<dbReference type="AlphaFoldDB" id="A0A385PZ30"/>
<gene>
    <name evidence="2" type="ORF">D4A81_01070</name>
</gene>
<proteinExistence type="predicted"/>
<dbReference type="Gene3D" id="3.40.50.10440">
    <property type="entry name" value="Dihydroxyacetone kinase, domain 1"/>
    <property type="match status" value="1"/>
</dbReference>
<dbReference type="InterPro" id="IPR050270">
    <property type="entry name" value="DegV_domain_contain"/>
</dbReference>
<dbReference type="RefSeq" id="WP_111525048.1">
    <property type="nucleotide sequence ID" value="NZ_CP032364.1"/>
</dbReference>
<dbReference type="InterPro" id="IPR003797">
    <property type="entry name" value="DegV"/>
</dbReference>
<organism evidence="2 3">
    <name type="scientific">Lachnoanaerobaculum umeaense</name>
    <dbReference type="NCBI Taxonomy" id="617123"/>
    <lineage>
        <taxon>Bacteria</taxon>
        <taxon>Bacillati</taxon>
        <taxon>Bacillota</taxon>
        <taxon>Clostridia</taxon>
        <taxon>Lachnospirales</taxon>
        <taxon>Lachnospiraceae</taxon>
        <taxon>Lachnoanaerobaculum</taxon>
    </lineage>
</organism>
<dbReference type="SUPFAM" id="SSF82549">
    <property type="entry name" value="DAK1/DegV-like"/>
    <property type="match status" value="1"/>
</dbReference>
<dbReference type="EMBL" id="CP032364">
    <property type="protein sequence ID" value="AYA98634.1"/>
    <property type="molecule type" value="Genomic_DNA"/>
</dbReference>
<dbReference type="InterPro" id="IPR043168">
    <property type="entry name" value="DegV_C"/>
</dbReference>
<dbReference type="NCBIfam" id="TIGR00762">
    <property type="entry name" value="DegV"/>
    <property type="match status" value="1"/>
</dbReference>
<evidence type="ECO:0000313" key="3">
    <source>
        <dbReference type="Proteomes" id="UP000265562"/>
    </source>
</evidence>
<sequence length="293" mass="32778">MEDYILSCSSTADMTNGYYASRDIHHIDSTYSISGKTYDGSERESVPLPDFYERMRNGESPVTSQIDMAEYKEYFKKFLEDGKDVLHICLSSSISDSYLSAMAAVKELKGEYPERQLHVVDSLSASAGMGLLIDILADKRDEGMPIDKLKNYAENSKKYINHWFFSTDLTTYLKENSLSNFSYKIGKTLNFCPLMCVDGEGKLVVIEKVKTKKKTMEAIVSRMEIQAVDGKRYAGKCFISHADSEKEAAKLASMLEARFPNLKGNVEVKEIGHIIGAHTGPGTVAVFFVGDKR</sequence>
<evidence type="ECO:0000256" key="1">
    <source>
        <dbReference type="ARBA" id="ARBA00023121"/>
    </source>
</evidence>
<protein>
    <submittedName>
        <fullName evidence="2">DegV family protein</fullName>
    </submittedName>
</protein>
<dbReference type="PROSITE" id="PS51482">
    <property type="entry name" value="DEGV"/>
    <property type="match status" value="1"/>
</dbReference>
<dbReference type="Proteomes" id="UP000265562">
    <property type="component" value="Chromosome"/>
</dbReference>
<keyword evidence="1" id="KW-0446">Lipid-binding</keyword>
<accession>A0A385PZ30</accession>
<dbReference type="PANTHER" id="PTHR33434:SF2">
    <property type="entry name" value="FATTY ACID-BINDING PROTEIN TM_1468"/>
    <property type="match status" value="1"/>
</dbReference>
<name>A0A385PZ30_9FIRM</name>